<reference evidence="9 10" key="1">
    <citation type="submission" date="2017-02" db="EMBL/GenBank/DDBJ databases">
        <title>Draft genome of Saccharomonospora sp. 154.</title>
        <authorList>
            <person name="Alonso-Carmona G.S."/>
            <person name="De La Haba R."/>
            <person name="Vera-Gargallo B."/>
            <person name="Sandoval-Trujillo A.H."/>
            <person name="Ramirez-Duran N."/>
            <person name="Ventosa A."/>
        </authorList>
    </citation>
    <scope>NUCLEOTIDE SEQUENCE [LARGE SCALE GENOMIC DNA]</scope>
    <source>
        <strain evidence="9 10">LRS4.154</strain>
    </source>
</reference>
<keyword evidence="2" id="KW-1003">Cell membrane</keyword>
<evidence type="ECO:0000256" key="1">
    <source>
        <dbReference type="ARBA" id="ARBA00004429"/>
    </source>
</evidence>
<dbReference type="EMBL" id="MWIH01000002">
    <property type="protein sequence ID" value="OQO95189.1"/>
    <property type="molecule type" value="Genomic_DNA"/>
</dbReference>
<gene>
    <name evidence="9" type="ORF">B1813_03135</name>
</gene>
<proteinExistence type="predicted"/>
<feature type="transmembrane region" description="Helical" evidence="7">
    <location>
        <begin position="397"/>
        <end position="422"/>
    </location>
</feature>
<dbReference type="NCBIfam" id="TIGR00786">
    <property type="entry name" value="dctM"/>
    <property type="match status" value="1"/>
</dbReference>
<dbReference type="GO" id="GO:0005886">
    <property type="term" value="C:plasma membrane"/>
    <property type="evidence" value="ECO:0007669"/>
    <property type="project" value="UniProtKB-SubCell"/>
</dbReference>
<feature type="transmembrane region" description="Helical" evidence="7">
    <location>
        <begin position="212"/>
        <end position="233"/>
    </location>
</feature>
<feature type="transmembrane region" description="Helical" evidence="7">
    <location>
        <begin position="239"/>
        <end position="257"/>
    </location>
</feature>
<accession>A0A1V9ADI4</accession>
<dbReference type="PANTHER" id="PTHR33362:SF3">
    <property type="entry name" value="SIALIC ACID TRAP TRANSPORTER PERMEASE PROTEIN SIAT"/>
    <property type="match status" value="1"/>
</dbReference>
<keyword evidence="6 7" id="KW-0472">Membrane</keyword>
<feature type="transmembrane region" description="Helical" evidence="7">
    <location>
        <begin position="269"/>
        <end position="291"/>
    </location>
</feature>
<keyword evidence="5 7" id="KW-1133">Transmembrane helix</keyword>
<evidence type="ECO:0000256" key="6">
    <source>
        <dbReference type="ARBA" id="ARBA00023136"/>
    </source>
</evidence>
<feature type="transmembrane region" description="Helical" evidence="7">
    <location>
        <begin position="47"/>
        <end position="68"/>
    </location>
</feature>
<keyword evidence="4 7" id="KW-0812">Transmembrane</keyword>
<dbReference type="STRING" id="1962155.B1813_03135"/>
<feature type="transmembrane region" description="Helical" evidence="7">
    <location>
        <begin position="134"/>
        <end position="161"/>
    </location>
</feature>
<dbReference type="AlphaFoldDB" id="A0A1V9ADI4"/>
<organism evidence="9 10">
    <name type="scientific">Saccharomonospora piscinae</name>
    <dbReference type="NCBI Taxonomy" id="687388"/>
    <lineage>
        <taxon>Bacteria</taxon>
        <taxon>Bacillati</taxon>
        <taxon>Actinomycetota</taxon>
        <taxon>Actinomycetes</taxon>
        <taxon>Pseudonocardiales</taxon>
        <taxon>Pseudonocardiaceae</taxon>
        <taxon>Saccharomonospora</taxon>
    </lineage>
</organism>
<dbReference type="GO" id="GO:0022857">
    <property type="term" value="F:transmembrane transporter activity"/>
    <property type="evidence" value="ECO:0007669"/>
    <property type="project" value="TreeGrafter"/>
</dbReference>
<dbReference type="Proteomes" id="UP000192591">
    <property type="component" value="Unassembled WGS sequence"/>
</dbReference>
<evidence type="ECO:0000313" key="10">
    <source>
        <dbReference type="Proteomes" id="UP000192591"/>
    </source>
</evidence>
<dbReference type="InterPro" id="IPR010656">
    <property type="entry name" value="DctM"/>
</dbReference>
<evidence type="ECO:0000256" key="4">
    <source>
        <dbReference type="ARBA" id="ARBA00022692"/>
    </source>
</evidence>
<name>A0A1V9ADI4_SACPI</name>
<keyword evidence="3" id="KW-0997">Cell inner membrane</keyword>
<evidence type="ECO:0000259" key="8">
    <source>
        <dbReference type="Pfam" id="PF06808"/>
    </source>
</evidence>
<dbReference type="PIRSF" id="PIRSF006066">
    <property type="entry name" value="HI0050"/>
    <property type="match status" value="1"/>
</dbReference>
<keyword evidence="10" id="KW-1185">Reference proteome</keyword>
<evidence type="ECO:0000313" key="9">
    <source>
        <dbReference type="EMBL" id="OQO95189.1"/>
    </source>
</evidence>
<sequence>MNMLLLAAAILALLALRVPVAFALLGPCLTYVAVEGQSIGLSIREVTGAIDSFPLLAVPLFILVGVVANHAGIADRLFDFALALVGRVKGSLGYVNIGVSLGFSWMSGSALADAAGLGKVEVPAMVRKGYSKRFSVGVTAASSLIGPVMPPSIPAVIYASLAAVSTGALFAASVVPAFLMASALAITVFLWARRQSSLESQPFDWGRLRSTFVRVIGPLFTPVIILGGILGGVFTPTEAAAVGAAYVLVLGLLYRKVRPRDLGTILRDTAATTASITLILGASGLLAWILAREQVPAAVAEFMLGVTDNQVVFLLMVNVLLIFLGAVLEGTSVLVITVPILLPIAVEFGVDPLHFGVIAIINLMIGLLTPPIGAVLYVLSPVTGLPVHEVFRGTAPFLIPLFAVLLLVTFVPSVVTFLPGLLGL</sequence>
<evidence type="ECO:0000256" key="3">
    <source>
        <dbReference type="ARBA" id="ARBA00022519"/>
    </source>
</evidence>
<dbReference type="InterPro" id="IPR004681">
    <property type="entry name" value="TRAP_DctM"/>
</dbReference>
<dbReference type="Pfam" id="PF06808">
    <property type="entry name" value="DctM"/>
    <property type="match status" value="1"/>
</dbReference>
<comment type="caution">
    <text evidence="9">The sequence shown here is derived from an EMBL/GenBank/DDBJ whole genome shotgun (WGS) entry which is preliminary data.</text>
</comment>
<evidence type="ECO:0000256" key="5">
    <source>
        <dbReference type="ARBA" id="ARBA00022989"/>
    </source>
</evidence>
<feature type="transmembrane region" description="Helical" evidence="7">
    <location>
        <begin position="167"/>
        <end position="191"/>
    </location>
</feature>
<protein>
    <submittedName>
        <fullName evidence="9">C4-dicarboxylate ABC transporter permease</fullName>
    </submittedName>
</protein>
<feature type="domain" description="TRAP C4-dicarboxylate transport system permease DctM subunit" evidence="8">
    <location>
        <begin position="9"/>
        <end position="413"/>
    </location>
</feature>
<feature type="transmembrane region" description="Helical" evidence="7">
    <location>
        <begin position="353"/>
        <end position="377"/>
    </location>
</feature>
<evidence type="ECO:0000256" key="2">
    <source>
        <dbReference type="ARBA" id="ARBA00022475"/>
    </source>
</evidence>
<feature type="transmembrane region" description="Helical" evidence="7">
    <location>
        <begin position="311"/>
        <end position="341"/>
    </location>
</feature>
<evidence type="ECO:0000256" key="7">
    <source>
        <dbReference type="SAM" id="Phobius"/>
    </source>
</evidence>
<dbReference type="PANTHER" id="PTHR33362">
    <property type="entry name" value="SIALIC ACID TRAP TRANSPORTER PERMEASE PROTEIN SIAT-RELATED"/>
    <property type="match status" value="1"/>
</dbReference>
<comment type="subcellular location">
    <subcellularLocation>
        <location evidence="1">Cell inner membrane</location>
        <topology evidence="1">Multi-pass membrane protein</topology>
    </subcellularLocation>
</comment>